<comment type="caution">
    <text evidence="1">The sequence shown here is derived from an EMBL/GenBank/DDBJ whole genome shotgun (WGS) entry which is preliminary data.</text>
</comment>
<dbReference type="Proteomes" id="UP000006222">
    <property type="component" value="Unassembled WGS sequence"/>
</dbReference>
<dbReference type="EMBL" id="AFAR01000284">
    <property type="protein sequence ID" value="EGF24555.1"/>
    <property type="molecule type" value="Genomic_DNA"/>
</dbReference>
<evidence type="ECO:0000313" key="2">
    <source>
        <dbReference type="Proteomes" id="UP000006222"/>
    </source>
</evidence>
<sequence>MNDLQRLMIEQILQLVCRLVDQKPSFAFFRRETFGIPRIKTP</sequence>
<name>F2B0K2_RHOBT</name>
<dbReference type="PATRIC" id="fig|991778.3.peg.5845"/>
<proteinExistence type="predicted"/>
<gene>
    <name evidence="1" type="ORF">RBWH47_00102</name>
</gene>
<evidence type="ECO:0000313" key="1">
    <source>
        <dbReference type="EMBL" id="EGF24555.1"/>
    </source>
</evidence>
<accession>F2B0K2</accession>
<organism evidence="1 2">
    <name type="scientific">Rhodopirellula baltica WH47</name>
    <dbReference type="NCBI Taxonomy" id="991778"/>
    <lineage>
        <taxon>Bacteria</taxon>
        <taxon>Pseudomonadati</taxon>
        <taxon>Planctomycetota</taxon>
        <taxon>Planctomycetia</taxon>
        <taxon>Pirellulales</taxon>
        <taxon>Pirellulaceae</taxon>
        <taxon>Rhodopirellula</taxon>
    </lineage>
</organism>
<protein>
    <submittedName>
        <fullName evidence="1">Uncharacterized protein</fullName>
    </submittedName>
</protein>
<dbReference type="AlphaFoldDB" id="F2B0K2"/>
<reference evidence="1 2" key="1">
    <citation type="journal article" date="2013" name="Mar. Genomics">
        <title>Expression of sulfatases in Rhodopirellula baltica and the diversity of sulfatases in the genus Rhodopirellula.</title>
        <authorList>
            <person name="Wegner C.E."/>
            <person name="Richter-Heitmann T."/>
            <person name="Klindworth A."/>
            <person name="Klockow C."/>
            <person name="Richter M."/>
            <person name="Achstetter T."/>
            <person name="Glockner F.O."/>
            <person name="Harder J."/>
        </authorList>
    </citation>
    <scope>NUCLEOTIDE SEQUENCE [LARGE SCALE GENOMIC DNA]</scope>
    <source>
        <strain evidence="1 2">WH47</strain>
    </source>
</reference>